<dbReference type="OrthoDB" id="5431222at2759"/>
<feature type="compositionally biased region" description="Polar residues" evidence="1">
    <location>
        <begin position="251"/>
        <end position="268"/>
    </location>
</feature>
<proteinExistence type="predicted"/>
<feature type="compositionally biased region" description="Basic and acidic residues" evidence="1">
    <location>
        <begin position="402"/>
        <end position="414"/>
    </location>
</feature>
<feature type="region of interest" description="Disordered" evidence="1">
    <location>
        <begin position="443"/>
        <end position="664"/>
    </location>
</feature>
<gene>
    <name evidence="2" type="ORF">BCR34DRAFT_475759</name>
</gene>
<feature type="compositionally biased region" description="Pro residues" evidence="1">
    <location>
        <begin position="195"/>
        <end position="212"/>
    </location>
</feature>
<dbReference type="EMBL" id="MCFA01000016">
    <property type="protein sequence ID" value="ORY16712.1"/>
    <property type="molecule type" value="Genomic_DNA"/>
</dbReference>
<name>A0A1Y2A2H9_9PLEO</name>
<sequence>MAWSGPATGAAPYQPQPFANGQPAYSQPPQYQYGQQTGFPPYQGGPTYPQGGPPQRPPDSRPPKKKGNPIITRYPPPPGYRGPAQPQGPYGPNQFPNQYQPPQQPYPQGYSGPPNYPNQGYSAPPNYPPNQGYSPQGYAPPQNYLPQPNYQQPPHAQGQTYPYPQPSYPPNQGYPQAPNYQSPQGYAAPQASYPGYPPQPAPQDPNQQPFPQPNGWQQPNRTTAYGPDQYNHSGAPGPVPPAHQADPDATPTPTSAQLAGSQPGSAISQAEGAVSEQTNGEKPQLFLAWDDWDFDFDGAIWPKSNEPVDPNLSLGVIIWRPAKQVTRALPCTFEEAEEQALKPAAEKLGNGESVSIYFTVDNSHEAFLDVRQTDEWPRIKNDPIFVVFDNNDMDLIPIEDCISKRDRPDEPYDEVRDEEDHEETQESSWNVMDNLEQALSGEMDDVKSAPPKAGVSKAGARRNETQEDILAALGVTGSPKPPSNEPMPFPLPLLDEKPPASLPEKPPAPLPQTSPEHPPQRSYSYGGHRNSDYASRPQRPYASFSSSNPSRPPPLPQEPRHGDYWSSAKAQKYPNGHSLDGSRESPARSEGSNRTLAGSDFEPEASTDANVEDKVVPTVPKLARSDSSISRKRSYGDTEQDDEKIRQQDDTKRKKRPQVAAAYR</sequence>
<dbReference type="STRING" id="1231657.A0A1Y2A2H9"/>
<dbReference type="Proteomes" id="UP000193144">
    <property type="component" value="Unassembled WGS sequence"/>
</dbReference>
<comment type="caution">
    <text evidence="2">The sequence shown here is derived from an EMBL/GenBank/DDBJ whole genome shotgun (WGS) entry which is preliminary data.</text>
</comment>
<protein>
    <submittedName>
        <fullName evidence="2">Uncharacterized protein</fullName>
    </submittedName>
</protein>
<dbReference type="AlphaFoldDB" id="A0A1Y2A2H9"/>
<evidence type="ECO:0000313" key="3">
    <source>
        <dbReference type="Proteomes" id="UP000193144"/>
    </source>
</evidence>
<feature type="compositionally biased region" description="Pro residues" evidence="1">
    <location>
        <begin position="500"/>
        <end position="512"/>
    </location>
</feature>
<feature type="compositionally biased region" description="Low complexity" evidence="1">
    <location>
        <begin position="185"/>
        <end position="194"/>
    </location>
</feature>
<feature type="compositionally biased region" description="Pro residues" evidence="1">
    <location>
        <begin position="479"/>
        <end position="491"/>
    </location>
</feature>
<feature type="region of interest" description="Disordered" evidence="1">
    <location>
        <begin position="402"/>
        <end position="430"/>
    </location>
</feature>
<feature type="compositionally biased region" description="Low complexity" evidence="1">
    <location>
        <begin position="140"/>
        <end position="162"/>
    </location>
</feature>
<feature type="compositionally biased region" description="Acidic residues" evidence="1">
    <location>
        <begin position="415"/>
        <end position="425"/>
    </location>
</feature>
<organism evidence="2 3">
    <name type="scientific">Clohesyomyces aquaticus</name>
    <dbReference type="NCBI Taxonomy" id="1231657"/>
    <lineage>
        <taxon>Eukaryota</taxon>
        <taxon>Fungi</taxon>
        <taxon>Dikarya</taxon>
        <taxon>Ascomycota</taxon>
        <taxon>Pezizomycotina</taxon>
        <taxon>Dothideomycetes</taxon>
        <taxon>Pleosporomycetidae</taxon>
        <taxon>Pleosporales</taxon>
        <taxon>Lindgomycetaceae</taxon>
        <taxon>Clohesyomyces</taxon>
    </lineage>
</organism>
<accession>A0A1Y2A2H9</accession>
<reference evidence="2 3" key="1">
    <citation type="submission" date="2016-07" db="EMBL/GenBank/DDBJ databases">
        <title>Pervasive Adenine N6-methylation of Active Genes in Fungi.</title>
        <authorList>
            <consortium name="DOE Joint Genome Institute"/>
            <person name="Mondo S.J."/>
            <person name="Dannebaum R.O."/>
            <person name="Kuo R.C."/>
            <person name="Labutti K."/>
            <person name="Haridas S."/>
            <person name="Kuo A."/>
            <person name="Salamov A."/>
            <person name="Ahrendt S.R."/>
            <person name="Lipzen A."/>
            <person name="Sullivan W."/>
            <person name="Andreopoulos W.B."/>
            <person name="Clum A."/>
            <person name="Lindquist E."/>
            <person name="Daum C."/>
            <person name="Ramamoorthy G.K."/>
            <person name="Gryganskyi A."/>
            <person name="Culley D."/>
            <person name="Magnuson J.K."/>
            <person name="James T.Y."/>
            <person name="O'Malley M.A."/>
            <person name="Stajich J.E."/>
            <person name="Spatafora J.W."/>
            <person name="Visel A."/>
            <person name="Grigoriev I.V."/>
        </authorList>
    </citation>
    <scope>NUCLEOTIDE SEQUENCE [LARGE SCALE GENOMIC DNA]</scope>
    <source>
        <strain evidence="2 3">CBS 115471</strain>
    </source>
</reference>
<keyword evidence="3" id="KW-1185">Reference proteome</keyword>
<evidence type="ECO:0000256" key="1">
    <source>
        <dbReference type="SAM" id="MobiDB-lite"/>
    </source>
</evidence>
<feature type="compositionally biased region" description="Low complexity" evidence="1">
    <location>
        <begin position="81"/>
        <end position="113"/>
    </location>
</feature>
<feature type="compositionally biased region" description="Low complexity" evidence="1">
    <location>
        <begin position="540"/>
        <end position="549"/>
    </location>
</feature>
<evidence type="ECO:0000313" key="2">
    <source>
        <dbReference type="EMBL" id="ORY16712.1"/>
    </source>
</evidence>
<feature type="region of interest" description="Disordered" evidence="1">
    <location>
        <begin position="1"/>
        <end position="280"/>
    </location>
</feature>
<feature type="compositionally biased region" description="Basic and acidic residues" evidence="1">
    <location>
        <begin position="643"/>
        <end position="652"/>
    </location>
</feature>
<feature type="compositionally biased region" description="Low complexity" evidence="1">
    <location>
        <begin position="21"/>
        <end position="50"/>
    </location>
</feature>